<dbReference type="InterPro" id="IPR039569">
    <property type="entry name" value="FAS1-like_DH_region"/>
</dbReference>
<dbReference type="Proteomes" id="UP000015380">
    <property type="component" value="Chromosome"/>
</dbReference>
<dbReference type="Pfam" id="PF13452">
    <property type="entry name" value="FAS1_DH_region"/>
    <property type="match status" value="1"/>
</dbReference>
<dbReference type="AlphaFoldDB" id="S5TFF9"/>
<proteinExistence type="predicted"/>
<dbReference type="Gene3D" id="3.10.129.10">
    <property type="entry name" value="Hotdog Thioesterase"/>
    <property type="match status" value="1"/>
</dbReference>
<feature type="domain" description="FAS1-like dehydratase" evidence="1">
    <location>
        <begin position="23"/>
        <end position="130"/>
    </location>
</feature>
<evidence type="ECO:0000313" key="3">
    <source>
        <dbReference type="Proteomes" id="UP000015380"/>
    </source>
</evidence>
<evidence type="ECO:0000313" key="2">
    <source>
        <dbReference type="EMBL" id="AGS39567.1"/>
    </source>
</evidence>
<dbReference type="CDD" id="cd03441">
    <property type="entry name" value="R_hydratase_like"/>
    <property type="match status" value="1"/>
</dbReference>
<reference evidence="3" key="2">
    <citation type="journal article" date="2016" name="Environ. Microbiol. Rep.">
        <title>Analysis of defence systems and a conjugative IncP-1 plasmid in the marine polyaromatic hydrocarbons-degrading bacterium Cycloclasticus sp. 78-ME.</title>
        <authorList>
            <person name="Yakimov M.M."/>
            <person name="Crisafi F."/>
            <person name="Messina E."/>
            <person name="Smedile F."/>
            <person name="Lopatina A."/>
            <person name="Denaro R."/>
            <person name="Pieper D.H."/>
            <person name="Golyshin P.N."/>
            <person name="Giuliano L."/>
        </authorList>
    </citation>
    <scope>NUCLEOTIDE SEQUENCE [LARGE SCALE GENOMIC DNA]</scope>
    <source>
        <strain evidence="3">78-ME</strain>
    </source>
</reference>
<dbReference type="PATRIC" id="fig|1198232.3.peg.1238"/>
<keyword evidence="3" id="KW-1185">Reference proteome</keyword>
<accession>S5TFF9</accession>
<reference evidence="2 3" key="1">
    <citation type="submission" date="2013-05" db="EMBL/GenBank/DDBJ databases">
        <title>Between feast and famine: a lifestyle of most important marine PAH-degrading bacterium Cycloclasticus sp. 7ME.</title>
        <authorList>
            <person name="Yakimov M.M."/>
            <person name="Messina E."/>
            <person name="Genovese M."/>
            <person name="Denaro R."/>
            <person name="Crisafi F."/>
            <person name="Russo D."/>
            <person name="Cappello S."/>
            <person name="Santisi S."/>
            <person name="Smedile F."/>
            <person name="Golyshina O.V."/>
            <person name="Tran H."/>
            <person name="Pieper D.H."/>
            <person name="Golyshin P.N."/>
            <person name="Giuliano L."/>
        </authorList>
    </citation>
    <scope>NUCLEOTIDE SEQUENCE [LARGE SCALE GENOMIC DNA]</scope>
    <source>
        <strain evidence="2 3">78-ME</strain>
    </source>
</reference>
<dbReference type="InterPro" id="IPR029069">
    <property type="entry name" value="HotDog_dom_sf"/>
</dbReference>
<sequence>MMSTYVKYSSMSEGDDFLDPVPSFEVTAERVDKYIESTQDETPQLREEDQQGRRIAPPMLAAVYVIEALRTRVGPPGGIHAKQQFKFHRPAYIGETLYTSAKVLKLYERKGRNYVEMTTQTHNQEGELVTSGMITRIWGKEA</sequence>
<dbReference type="HOGENOM" id="CLU_1812580_0_0_6"/>
<dbReference type="EMBL" id="CP005996">
    <property type="protein sequence ID" value="AGS39567.1"/>
    <property type="molecule type" value="Genomic_DNA"/>
</dbReference>
<protein>
    <submittedName>
        <fullName evidence="2">MaoC domain protein dehydratase</fullName>
    </submittedName>
</protein>
<gene>
    <name evidence="2" type="ORF">CYCME_1238</name>
</gene>
<evidence type="ECO:0000259" key="1">
    <source>
        <dbReference type="Pfam" id="PF13452"/>
    </source>
</evidence>
<organism evidence="2 3">
    <name type="scientific">Cycloclasticus zancles 78-ME</name>
    <dbReference type="NCBI Taxonomy" id="1198232"/>
    <lineage>
        <taxon>Bacteria</taxon>
        <taxon>Pseudomonadati</taxon>
        <taxon>Pseudomonadota</taxon>
        <taxon>Gammaproteobacteria</taxon>
        <taxon>Thiotrichales</taxon>
        <taxon>Piscirickettsiaceae</taxon>
        <taxon>Cycloclasticus</taxon>
    </lineage>
</organism>
<dbReference type="eggNOG" id="COG2030">
    <property type="taxonomic scope" value="Bacteria"/>
</dbReference>
<name>S5TFF9_9GAMM</name>
<dbReference type="KEGG" id="cza:CYCME_1238"/>
<dbReference type="SUPFAM" id="SSF54637">
    <property type="entry name" value="Thioesterase/thiol ester dehydrase-isomerase"/>
    <property type="match status" value="1"/>
</dbReference>